<dbReference type="SMART" id="SM00357">
    <property type="entry name" value="CSP"/>
    <property type="match status" value="1"/>
</dbReference>
<dbReference type="eggNOG" id="COG1278">
    <property type="taxonomic scope" value="Bacteria"/>
</dbReference>
<dbReference type="PRINTS" id="PR00050">
    <property type="entry name" value="COLDSHOCK"/>
</dbReference>
<dbReference type="GeneID" id="67387827"/>
<keyword evidence="3" id="KW-1185">Reference proteome</keyword>
<dbReference type="Gene3D" id="2.40.50.140">
    <property type="entry name" value="Nucleic acid-binding proteins"/>
    <property type="match status" value="1"/>
</dbReference>
<evidence type="ECO:0000259" key="1">
    <source>
        <dbReference type="SMART" id="SM00357"/>
    </source>
</evidence>
<evidence type="ECO:0000313" key="2">
    <source>
        <dbReference type="EMBL" id="AAO44145.1"/>
    </source>
</evidence>
<dbReference type="AlphaFoldDB" id="Q83N46"/>
<reference evidence="2 3" key="1">
    <citation type="journal article" date="2003" name="Genome Res.">
        <title>Tropheryma whipplei twist: a human pathogenic Actinobacteria with a reduced genome.</title>
        <authorList>
            <person name="Raoult D."/>
            <person name="Ogata H."/>
            <person name="Audic S."/>
            <person name="Robert C."/>
            <person name="Suhre K."/>
            <person name="Drancourt M."/>
            <person name="Claverie J.-M."/>
        </authorList>
    </citation>
    <scope>NUCLEOTIDE SEQUENCE [LARGE SCALE GENOMIC DNA]</scope>
    <source>
        <strain evidence="2 3">Twist</strain>
    </source>
</reference>
<dbReference type="InterPro" id="IPR002059">
    <property type="entry name" value="CSP_DNA-bd"/>
</dbReference>
<feature type="domain" description="Cold-shock" evidence="1">
    <location>
        <begin position="3"/>
        <end position="65"/>
    </location>
</feature>
<protein>
    <submittedName>
        <fullName evidence="2">Cold shock protein B</fullName>
    </submittedName>
</protein>
<evidence type="ECO:0000313" key="3">
    <source>
        <dbReference type="Proteomes" id="UP000002200"/>
    </source>
</evidence>
<accession>Q83N46</accession>
<sequence>MPLGTVRFYNKERGFGFVVSDDGESVFLPAKALPDGVSDLSPGTRVDYGAALGKKGSQVLSLRVLRKPPRRGVRSTDDMAVIIEDLMKILDEAGESFKRGRYPKAERAKVLAAMLRQVADGLDAN</sequence>
<dbReference type="EMBL" id="AE014184">
    <property type="protein sequence ID" value="AAO44145.1"/>
    <property type="molecule type" value="Genomic_DNA"/>
</dbReference>
<dbReference type="STRING" id="203267.TWT_048"/>
<proteinExistence type="predicted"/>
<dbReference type="InterPro" id="IPR012340">
    <property type="entry name" value="NA-bd_OB-fold"/>
</dbReference>
<dbReference type="HOGENOM" id="CLU_125944_0_0_11"/>
<dbReference type="OrthoDB" id="7477356at2"/>
<name>Q83N46_TROWT</name>
<gene>
    <name evidence="2" type="primary">capB</name>
    <name evidence="2" type="ordered locus">TWT_048</name>
</gene>
<dbReference type="Proteomes" id="UP000002200">
    <property type="component" value="Chromosome"/>
</dbReference>
<dbReference type="GO" id="GO:0003676">
    <property type="term" value="F:nucleic acid binding"/>
    <property type="evidence" value="ECO:0007669"/>
    <property type="project" value="InterPro"/>
</dbReference>
<dbReference type="SUPFAM" id="SSF50249">
    <property type="entry name" value="Nucleic acid-binding proteins"/>
    <property type="match status" value="1"/>
</dbReference>
<dbReference type="KEGG" id="twh:TWT_048"/>
<dbReference type="RefSeq" id="WP_011096025.1">
    <property type="nucleotide sequence ID" value="NC_004572.3"/>
</dbReference>
<dbReference type="InterPro" id="IPR011129">
    <property type="entry name" value="CSD"/>
</dbReference>
<dbReference type="Pfam" id="PF00313">
    <property type="entry name" value="CSD"/>
    <property type="match status" value="1"/>
</dbReference>
<organism evidence="2 3">
    <name type="scientific">Tropheryma whipplei (strain Twist)</name>
    <name type="common">Whipple's bacillus</name>
    <dbReference type="NCBI Taxonomy" id="203267"/>
    <lineage>
        <taxon>Bacteria</taxon>
        <taxon>Bacillati</taxon>
        <taxon>Actinomycetota</taxon>
        <taxon>Actinomycetes</taxon>
        <taxon>Micrococcales</taxon>
        <taxon>Tropherymataceae</taxon>
        <taxon>Tropheryma</taxon>
    </lineage>
</organism>